<reference evidence="1 2" key="1">
    <citation type="journal article" date="2022" name="Hortic Res">
        <title>A haplotype resolved chromosomal level avocado genome allows analysis of novel avocado genes.</title>
        <authorList>
            <person name="Nath O."/>
            <person name="Fletcher S.J."/>
            <person name="Hayward A."/>
            <person name="Shaw L.M."/>
            <person name="Masouleh A.K."/>
            <person name="Furtado A."/>
            <person name="Henry R.J."/>
            <person name="Mitter N."/>
        </authorList>
    </citation>
    <scope>NUCLEOTIDE SEQUENCE [LARGE SCALE GENOMIC DNA]</scope>
    <source>
        <strain evidence="2">cv. Hass</strain>
    </source>
</reference>
<evidence type="ECO:0000313" key="1">
    <source>
        <dbReference type="EMBL" id="KAJ8620164.1"/>
    </source>
</evidence>
<name>A0ACC2KG87_PERAE</name>
<gene>
    <name evidence="1" type="ORF">MRB53_028693</name>
</gene>
<comment type="caution">
    <text evidence="1">The sequence shown here is derived from an EMBL/GenBank/DDBJ whole genome shotgun (WGS) entry which is preliminary data.</text>
</comment>
<protein>
    <submittedName>
        <fullName evidence="1">Uncharacterized protein</fullName>
    </submittedName>
</protein>
<evidence type="ECO:0000313" key="2">
    <source>
        <dbReference type="Proteomes" id="UP001234297"/>
    </source>
</evidence>
<keyword evidence="2" id="KW-1185">Reference proteome</keyword>
<dbReference type="EMBL" id="CM056817">
    <property type="protein sequence ID" value="KAJ8620164.1"/>
    <property type="molecule type" value="Genomic_DNA"/>
</dbReference>
<organism evidence="1 2">
    <name type="scientific">Persea americana</name>
    <name type="common">Avocado</name>
    <dbReference type="NCBI Taxonomy" id="3435"/>
    <lineage>
        <taxon>Eukaryota</taxon>
        <taxon>Viridiplantae</taxon>
        <taxon>Streptophyta</taxon>
        <taxon>Embryophyta</taxon>
        <taxon>Tracheophyta</taxon>
        <taxon>Spermatophyta</taxon>
        <taxon>Magnoliopsida</taxon>
        <taxon>Magnoliidae</taxon>
        <taxon>Laurales</taxon>
        <taxon>Lauraceae</taxon>
        <taxon>Persea</taxon>
    </lineage>
</organism>
<proteinExistence type="predicted"/>
<sequence>MYPTSASFEAEPKPSQFQNFPFQTVQFQNQMLVTNNPMRPQSYPTAEVISTWQNSNGNGVKRIKCDLQNEGSNKASVVEDEQCEGSTGVGNMEMGFVSQFPLQLLDGFGMEMANGGENQGQESEDAIGVTTPAEKRFRRMIKNRESAARSRARKQAYTTQLELEVQQLKMENARLKKIKKVLDDIAAADHAQFRMMHRRTFSSTF</sequence>
<dbReference type="Proteomes" id="UP001234297">
    <property type="component" value="Chromosome 9"/>
</dbReference>
<accession>A0ACC2KG87</accession>